<comment type="similarity">
    <text evidence="4">Belongs to the cytochrome P450 family.</text>
</comment>
<dbReference type="InterPro" id="IPR036396">
    <property type="entry name" value="Cyt_P450_sf"/>
</dbReference>
<evidence type="ECO:0000256" key="8">
    <source>
        <dbReference type="ARBA" id="ARBA00022848"/>
    </source>
</evidence>
<dbReference type="Gene3D" id="1.10.630.10">
    <property type="entry name" value="Cytochrome P450"/>
    <property type="match status" value="1"/>
</dbReference>
<dbReference type="Pfam" id="PF00067">
    <property type="entry name" value="p450"/>
    <property type="match status" value="1"/>
</dbReference>
<evidence type="ECO:0000313" key="14">
    <source>
        <dbReference type="RefSeq" id="XP_046597121.1"/>
    </source>
</evidence>
<evidence type="ECO:0000256" key="1">
    <source>
        <dbReference type="ARBA" id="ARBA00001971"/>
    </source>
</evidence>
<evidence type="ECO:0000256" key="4">
    <source>
        <dbReference type="ARBA" id="ARBA00010617"/>
    </source>
</evidence>
<keyword evidence="7" id="KW-0256">Endoplasmic reticulum</keyword>
<accession>A0ABM3GA29</accession>
<evidence type="ECO:0000256" key="6">
    <source>
        <dbReference type="ARBA" id="ARBA00022723"/>
    </source>
</evidence>
<name>A0ABM3GA29_NEOLC</name>
<sequence>MTPFYVISRDSEYLPDLKTFEPQKFIDNAKYRRLPSVCIPFGERTVQQTKSREIWRHLGTPFAEIVHRRSRPTLGHNDEEFRLLDQPWNADKSGRGSALPACSHARREDVEGSEGKVDPLLECVKDLEKYLDSLARRNEPFESREVSDKFTTDVIGSCVFGIQMNSLGDEDAAFRKMGRKIVEATFRSRIALLIQGSSPWLFKKLKLSLTPPDVEEFFIKITKEAFDYREKNNVQRHDFTDLLRKLRNVDQPNGEDEIVFDDGLLTAQAFVFFGAGFERSSTSIEDALHELAVNQDIQDRLREKLHEMKAANNGELTWDGLQSMKFLGMVFQDTN</sequence>
<gene>
    <name evidence="14" type="primary">LOC124294688</name>
</gene>
<dbReference type="InterPro" id="IPR001128">
    <property type="entry name" value="Cyt_P450"/>
</dbReference>
<keyword evidence="6" id="KW-0479">Metal-binding</keyword>
<evidence type="ECO:0000256" key="10">
    <source>
        <dbReference type="ARBA" id="ARBA00023004"/>
    </source>
</evidence>
<dbReference type="RefSeq" id="XP_046597121.1">
    <property type="nucleotide sequence ID" value="XM_046741165.1"/>
</dbReference>
<protein>
    <submittedName>
        <fullName evidence="14">Cytochrome P450 6a9-like</fullName>
    </submittedName>
</protein>
<evidence type="ECO:0000256" key="9">
    <source>
        <dbReference type="ARBA" id="ARBA00023002"/>
    </source>
</evidence>
<keyword evidence="13" id="KW-1185">Reference proteome</keyword>
<dbReference type="Proteomes" id="UP000829291">
    <property type="component" value="Chromosome 5"/>
</dbReference>
<evidence type="ECO:0000313" key="13">
    <source>
        <dbReference type="Proteomes" id="UP000829291"/>
    </source>
</evidence>
<evidence type="ECO:0000256" key="12">
    <source>
        <dbReference type="ARBA" id="ARBA00023136"/>
    </source>
</evidence>
<dbReference type="InterPro" id="IPR050476">
    <property type="entry name" value="Insect_CytP450_Detox"/>
</dbReference>
<dbReference type="GeneID" id="124294688"/>
<comment type="cofactor">
    <cofactor evidence="1">
        <name>heme</name>
        <dbReference type="ChEBI" id="CHEBI:30413"/>
    </cofactor>
</comment>
<keyword evidence="9" id="KW-0560">Oxidoreductase</keyword>
<keyword evidence="11" id="KW-0503">Monooxygenase</keyword>
<evidence type="ECO:0000256" key="3">
    <source>
        <dbReference type="ARBA" id="ARBA00004406"/>
    </source>
</evidence>
<dbReference type="PANTHER" id="PTHR24292:SF54">
    <property type="entry name" value="CYP9F3-RELATED"/>
    <property type="match status" value="1"/>
</dbReference>
<keyword evidence="10" id="KW-0408">Iron</keyword>
<keyword evidence="12" id="KW-0472">Membrane</keyword>
<dbReference type="SUPFAM" id="SSF48264">
    <property type="entry name" value="Cytochrome P450"/>
    <property type="match status" value="1"/>
</dbReference>
<evidence type="ECO:0000256" key="5">
    <source>
        <dbReference type="ARBA" id="ARBA00022617"/>
    </source>
</evidence>
<proteinExistence type="inferred from homology"/>
<evidence type="ECO:0000256" key="11">
    <source>
        <dbReference type="ARBA" id="ARBA00023033"/>
    </source>
</evidence>
<keyword evidence="5" id="KW-0349">Heme</keyword>
<keyword evidence="8" id="KW-0492">Microsome</keyword>
<evidence type="ECO:0000256" key="2">
    <source>
        <dbReference type="ARBA" id="ARBA00004174"/>
    </source>
</evidence>
<dbReference type="PANTHER" id="PTHR24292">
    <property type="entry name" value="CYTOCHROME P450"/>
    <property type="match status" value="1"/>
</dbReference>
<evidence type="ECO:0000256" key="7">
    <source>
        <dbReference type="ARBA" id="ARBA00022824"/>
    </source>
</evidence>
<organism evidence="13 14">
    <name type="scientific">Neodiprion lecontei</name>
    <name type="common">Redheaded pine sawfly</name>
    <dbReference type="NCBI Taxonomy" id="441921"/>
    <lineage>
        <taxon>Eukaryota</taxon>
        <taxon>Metazoa</taxon>
        <taxon>Ecdysozoa</taxon>
        <taxon>Arthropoda</taxon>
        <taxon>Hexapoda</taxon>
        <taxon>Insecta</taxon>
        <taxon>Pterygota</taxon>
        <taxon>Neoptera</taxon>
        <taxon>Endopterygota</taxon>
        <taxon>Hymenoptera</taxon>
        <taxon>Tenthredinoidea</taxon>
        <taxon>Diprionidae</taxon>
        <taxon>Diprioninae</taxon>
        <taxon>Neodiprion</taxon>
    </lineage>
</organism>
<comment type="subcellular location">
    <subcellularLocation>
        <location evidence="3">Endoplasmic reticulum membrane</location>
        <topology evidence="3">Peripheral membrane protein</topology>
    </subcellularLocation>
    <subcellularLocation>
        <location evidence="2">Microsome membrane</location>
        <topology evidence="2">Peripheral membrane protein</topology>
    </subcellularLocation>
</comment>
<reference evidence="14" key="1">
    <citation type="submission" date="2025-08" db="UniProtKB">
        <authorList>
            <consortium name="RefSeq"/>
        </authorList>
    </citation>
    <scope>IDENTIFICATION</scope>
    <source>
        <tissue evidence="14">Thorax and Abdomen</tissue>
    </source>
</reference>